<dbReference type="InterPro" id="IPR036097">
    <property type="entry name" value="HisK_dim/P_sf"/>
</dbReference>
<dbReference type="HOGENOM" id="CLU_000445_114_44_4"/>
<dbReference type="CDD" id="cd00075">
    <property type="entry name" value="HATPase"/>
    <property type="match status" value="1"/>
</dbReference>
<evidence type="ECO:0000256" key="6">
    <source>
        <dbReference type="ARBA" id="ARBA00022777"/>
    </source>
</evidence>
<dbReference type="InterPro" id="IPR003594">
    <property type="entry name" value="HATPase_dom"/>
</dbReference>
<dbReference type="Gene3D" id="3.30.565.10">
    <property type="entry name" value="Histidine kinase-like ATPase, C-terminal domain"/>
    <property type="match status" value="1"/>
</dbReference>
<dbReference type="Gene3D" id="1.10.287.130">
    <property type="match status" value="1"/>
</dbReference>
<evidence type="ECO:0000256" key="3">
    <source>
        <dbReference type="ARBA" id="ARBA00022553"/>
    </source>
</evidence>
<keyword evidence="5" id="KW-0547">Nucleotide-binding</keyword>
<dbReference type="SMART" id="SM00388">
    <property type="entry name" value="HisKA"/>
    <property type="match status" value="1"/>
</dbReference>
<keyword evidence="8" id="KW-0902">Two-component regulatory system</keyword>
<dbReference type="SUPFAM" id="SSF47384">
    <property type="entry name" value="Homodimeric domain of signal transducing histidine kinase"/>
    <property type="match status" value="1"/>
</dbReference>
<geneLocation type="plasmid" evidence="10 11">
    <name>pPNAP02</name>
</geneLocation>
<evidence type="ECO:0000313" key="11">
    <source>
        <dbReference type="Proteomes" id="UP000000644"/>
    </source>
</evidence>
<dbReference type="PANTHER" id="PTHR42878:SF7">
    <property type="entry name" value="SENSOR HISTIDINE KINASE GLRK"/>
    <property type="match status" value="1"/>
</dbReference>
<evidence type="ECO:0000313" key="10">
    <source>
        <dbReference type="EMBL" id="ABM39750.1"/>
    </source>
</evidence>
<evidence type="ECO:0000256" key="7">
    <source>
        <dbReference type="ARBA" id="ARBA00022840"/>
    </source>
</evidence>
<protein>
    <recommendedName>
        <fullName evidence="2">histidine kinase</fullName>
        <ecNumber evidence="2">2.7.13.3</ecNumber>
    </recommendedName>
</protein>
<dbReference type="InterPro" id="IPR005467">
    <property type="entry name" value="His_kinase_dom"/>
</dbReference>
<dbReference type="GO" id="GO:0005524">
    <property type="term" value="F:ATP binding"/>
    <property type="evidence" value="ECO:0007669"/>
    <property type="project" value="UniProtKB-KW"/>
</dbReference>
<dbReference type="Proteomes" id="UP000000644">
    <property type="component" value="Plasmid pPNAP02"/>
</dbReference>
<evidence type="ECO:0000256" key="5">
    <source>
        <dbReference type="ARBA" id="ARBA00022741"/>
    </source>
</evidence>
<dbReference type="AlphaFoldDB" id="A1VVS2"/>
<dbReference type="PROSITE" id="PS50109">
    <property type="entry name" value="HIS_KIN"/>
    <property type="match status" value="1"/>
</dbReference>
<keyword evidence="4 10" id="KW-0808">Transferase</keyword>
<reference evidence="11" key="1">
    <citation type="journal article" date="2009" name="Environ. Microbiol.">
        <title>The genome of Polaromonas naphthalenivorans strain CJ2, isolated from coal tar-contaminated sediment, reveals physiological and metabolic versatility and evolution through extensive horizontal gene transfer.</title>
        <authorList>
            <person name="Yagi J.M."/>
            <person name="Sims D."/>
            <person name="Brettin T."/>
            <person name="Bruce D."/>
            <person name="Madsen E.L."/>
        </authorList>
    </citation>
    <scope>NUCLEOTIDE SEQUENCE [LARGE SCALE GENOMIC DNA]</scope>
    <source>
        <strain evidence="11">CJ2</strain>
        <plasmid evidence="11">Plasmid pPNAP02</plasmid>
    </source>
</reference>
<dbReference type="OrthoDB" id="8807260at2"/>
<keyword evidence="10" id="KW-0614">Plasmid</keyword>
<feature type="domain" description="Histidine kinase" evidence="9">
    <location>
        <begin position="166"/>
        <end position="374"/>
    </location>
</feature>
<evidence type="ECO:0000256" key="2">
    <source>
        <dbReference type="ARBA" id="ARBA00012438"/>
    </source>
</evidence>
<keyword evidence="11" id="KW-1185">Reference proteome</keyword>
<dbReference type="CDD" id="cd00082">
    <property type="entry name" value="HisKA"/>
    <property type="match status" value="1"/>
</dbReference>
<dbReference type="EMBL" id="CP000531">
    <property type="protein sequence ID" value="ABM39750.1"/>
    <property type="molecule type" value="Genomic_DNA"/>
</dbReference>
<dbReference type="EC" id="2.7.13.3" evidence="2"/>
<gene>
    <name evidence="10" type="ordered locus">Pnap_4475</name>
</gene>
<comment type="catalytic activity">
    <reaction evidence="1">
        <text>ATP + protein L-histidine = ADP + protein N-phospho-L-histidine.</text>
        <dbReference type="EC" id="2.7.13.3"/>
    </reaction>
</comment>
<evidence type="ECO:0000256" key="1">
    <source>
        <dbReference type="ARBA" id="ARBA00000085"/>
    </source>
</evidence>
<dbReference type="SMART" id="SM00387">
    <property type="entry name" value="HATPase_c"/>
    <property type="match status" value="1"/>
</dbReference>
<proteinExistence type="predicted"/>
<dbReference type="GO" id="GO:0030295">
    <property type="term" value="F:protein kinase activator activity"/>
    <property type="evidence" value="ECO:0007669"/>
    <property type="project" value="TreeGrafter"/>
</dbReference>
<dbReference type="GO" id="GO:0000156">
    <property type="term" value="F:phosphorelay response regulator activity"/>
    <property type="evidence" value="ECO:0007669"/>
    <property type="project" value="TreeGrafter"/>
</dbReference>
<dbReference type="KEGG" id="pna:Pnap_4475"/>
<dbReference type="InterPro" id="IPR050351">
    <property type="entry name" value="BphY/WalK/GraS-like"/>
</dbReference>
<dbReference type="PRINTS" id="PR00344">
    <property type="entry name" value="BCTRLSENSOR"/>
</dbReference>
<keyword evidence="6 10" id="KW-0418">Kinase</keyword>
<dbReference type="PANTHER" id="PTHR42878">
    <property type="entry name" value="TWO-COMPONENT HISTIDINE KINASE"/>
    <property type="match status" value="1"/>
</dbReference>
<dbReference type="Pfam" id="PF02518">
    <property type="entry name" value="HATPase_c"/>
    <property type="match status" value="1"/>
</dbReference>
<dbReference type="InterPro" id="IPR003661">
    <property type="entry name" value="HisK_dim/P_dom"/>
</dbReference>
<dbReference type="GO" id="GO:0007234">
    <property type="term" value="P:osmosensory signaling via phosphorelay pathway"/>
    <property type="evidence" value="ECO:0007669"/>
    <property type="project" value="TreeGrafter"/>
</dbReference>
<dbReference type="InterPro" id="IPR036890">
    <property type="entry name" value="HATPase_C_sf"/>
</dbReference>
<dbReference type="SUPFAM" id="SSF55874">
    <property type="entry name" value="ATPase domain of HSP90 chaperone/DNA topoisomerase II/histidine kinase"/>
    <property type="match status" value="1"/>
</dbReference>
<evidence type="ECO:0000256" key="8">
    <source>
        <dbReference type="ARBA" id="ARBA00023012"/>
    </source>
</evidence>
<dbReference type="InterPro" id="IPR004358">
    <property type="entry name" value="Sig_transdc_His_kin-like_C"/>
</dbReference>
<name>A1VVS2_POLNA</name>
<evidence type="ECO:0000259" key="9">
    <source>
        <dbReference type="PROSITE" id="PS50109"/>
    </source>
</evidence>
<keyword evidence="7" id="KW-0067">ATP-binding</keyword>
<organism evidence="10 11">
    <name type="scientific">Polaromonas naphthalenivorans (strain CJ2)</name>
    <dbReference type="NCBI Taxonomy" id="365044"/>
    <lineage>
        <taxon>Bacteria</taxon>
        <taxon>Pseudomonadati</taxon>
        <taxon>Pseudomonadota</taxon>
        <taxon>Betaproteobacteria</taxon>
        <taxon>Burkholderiales</taxon>
        <taxon>Comamonadaceae</taxon>
        <taxon>Polaromonas</taxon>
    </lineage>
</organism>
<dbReference type="Pfam" id="PF00512">
    <property type="entry name" value="HisKA"/>
    <property type="match status" value="1"/>
</dbReference>
<keyword evidence="3" id="KW-0597">Phosphoprotein</keyword>
<dbReference type="eggNOG" id="COG2205">
    <property type="taxonomic scope" value="Bacteria"/>
</dbReference>
<evidence type="ECO:0000256" key="4">
    <source>
        <dbReference type="ARBA" id="ARBA00022679"/>
    </source>
</evidence>
<dbReference type="GO" id="GO:0000155">
    <property type="term" value="F:phosphorelay sensor kinase activity"/>
    <property type="evidence" value="ECO:0007669"/>
    <property type="project" value="InterPro"/>
</dbReference>
<sequence length="381" mass="41529">MPMSTVSKLLSTDLTSKSQDLSTKARSVLEVRDEVFAHWEAQVKQSIAGAQSVAHPVLLDTLPMFYGNIVEALSPGFARDNAAHGTTAAAGHGAERARTTEYQVVEVVHEYHLLRDSLLAVCAHHAIVFSSAEMDIIKCSFDQAIFDSVNEFTAIQSAFRERIAATLTHDMRTPLSVIVGAAHLLTRVDKEQIATLAKKIIDNGRRLEAMFNEQLDALERPPVGTDRLRVTQWDALSLAHLVCEQFNDSTANSCQVSGEPVSGWWDRDLLQRALENLTGNALKYGASNTVVTINVAHTHGRAIISVHNCGNPIAKEKRAEIFRYLNRSGADDQPGWGLGLPFVQDVATRHGGTVVLDSSQAAGTTFSIDIPCDRRGLAVNP</sequence>
<accession>A1VVS2</accession>